<evidence type="ECO:0000256" key="1">
    <source>
        <dbReference type="SAM" id="MobiDB-lite"/>
    </source>
</evidence>
<dbReference type="EMBL" id="JAUTXT010000076">
    <property type="protein sequence ID" value="KAK3669649.1"/>
    <property type="molecule type" value="Genomic_DNA"/>
</dbReference>
<protein>
    <submittedName>
        <fullName evidence="2">Uncharacterized protein</fullName>
    </submittedName>
</protein>
<sequence>MAVTTTTTGRASTRIITNYNGAAYIGTNHGYDTIRPKDSALEPLLWQAGRATSAAPGLDGELTWRSLLCSLGKKALDRYFRLNIEFAGPEPRLDDISAIDDLSRHVTATKDDAQLNKVKLALLASSFFFELRRAPKFDSCGFYVCQGEIRLRGDHMKILMGLRSIDKTGSIGFWNDQQSLGCMDFETDKCYVCNKFCKKVCFFVRHPTEKVSIALALGERRRQISGFPQTVAWFSTQQHLDTPFYDEEVADTLAWSCECRKRDDRPVSVLVKRRPSNTSLTSGTAKRVKRGTSSKGTSS</sequence>
<comment type="caution">
    <text evidence="2">The sequence shown here is derived from an EMBL/GenBank/DDBJ whole genome shotgun (WGS) entry which is preliminary data.</text>
</comment>
<evidence type="ECO:0000313" key="3">
    <source>
        <dbReference type="Proteomes" id="UP001274830"/>
    </source>
</evidence>
<proteinExistence type="predicted"/>
<name>A0AAE0TN13_9PEZI</name>
<dbReference type="AlphaFoldDB" id="A0AAE0TN13"/>
<dbReference type="Proteomes" id="UP001274830">
    <property type="component" value="Unassembled WGS sequence"/>
</dbReference>
<organism evidence="2 3">
    <name type="scientific">Recurvomyces mirabilis</name>
    <dbReference type="NCBI Taxonomy" id="574656"/>
    <lineage>
        <taxon>Eukaryota</taxon>
        <taxon>Fungi</taxon>
        <taxon>Dikarya</taxon>
        <taxon>Ascomycota</taxon>
        <taxon>Pezizomycotina</taxon>
        <taxon>Dothideomycetes</taxon>
        <taxon>Dothideomycetidae</taxon>
        <taxon>Mycosphaerellales</taxon>
        <taxon>Teratosphaeriaceae</taxon>
        <taxon>Recurvomyces</taxon>
    </lineage>
</organism>
<feature type="region of interest" description="Disordered" evidence="1">
    <location>
        <begin position="274"/>
        <end position="299"/>
    </location>
</feature>
<evidence type="ECO:0000313" key="2">
    <source>
        <dbReference type="EMBL" id="KAK3669649.1"/>
    </source>
</evidence>
<gene>
    <name evidence="2" type="ORF">LTR78_010466</name>
</gene>
<keyword evidence="3" id="KW-1185">Reference proteome</keyword>
<reference evidence="2" key="1">
    <citation type="submission" date="2023-07" db="EMBL/GenBank/DDBJ databases">
        <title>Black Yeasts Isolated from many extreme environments.</title>
        <authorList>
            <person name="Coleine C."/>
            <person name="Stajich J.E."/>
            <person name="Selbmann L."/>
        </authorList>
    </citation>
    <scope>NUCLEOTIDE SEQUENCE</scope>
    <source>
        <strain evidence="2">CCFEE 5485</strain>
    </source>
</reference>
<accession>A0AAE0TN13</accession>